<dbReference type="AlphaFoldDB" id="G6XFE5"/>
<keyword evidence="2" id="KW-1185">Reference proteome</keyword>
<evidence type="ECO:0000313" key="1">
    <source>
        <dbReference type="EMBL" id="EHH68902.1"/>
    </source>
</evidence>
<comment type="caution">
    <text evidence="1">The sequence shown here is derived from an EMBL/GenBank/DDBJ whole genome shotgun (WGS) entry which is preliminary data.</text>
</comment>
<dbReference type="EMBL" id="AGQV01000001">
    <property type="protein sequence ID" value="EHH68902.1"/>
    <property type="molecule type" value="Genomic_DNA"/>
</dbReference>
<dbReference type="PATRIC" id="fig|1088869.3.peg.211"/>
<evidence type="ECO:0000313" key="2">
    <source>
        <dbReference type="Proteomes" id="UP000004949"/>
    </source>
</evidence>
<protein>
    <submittedName>
        <fullName evidence="1">Uncharacterized protein</fullName>
    </submittedName>
</protein>
<dbReference type="Proteomes" id="UP000004949">
    <property type="component" value="Unassembled WGS sequence"/>
</dbReference>
<reference evidence="1 2" key="1">
    <citation type="submission" date="2011-10" db="EMBL/GenBank/DDBJ databases">
        <title>Genome sequence of Gluconobacter morbifer G707, isolated from Drosophila gut.</title>
        <authorList>
            <person name="Lee W.-J."/>
            <person name="Kim E.-K."/>
        </authorList>
    </citation>
    <scope>NUCLEOTIDE SEQUENCE [LARGE SCALE GENOMIC DNA]</scope>
    <source>
        <strain evidence="1 2">G707</strain>
    </source>
</reference>
<organism evidence="1 2">
    <name type="scientific">Gluconobacter morbifer G707</name>
    <dbReference type="NCBI Taxonomy" id="1088869"/>
    <lineage>
        <taxon>Bacteria</taxon>
        <taxon>Pseudomonadati</taxon>
        <taxon>Pseudomonadota</taxon>
        <taxon>Alphaproteobacteria</taxon>
        <taxon>Acetobacterales</taxon>
        <taxon>Acetobacteraceae</taxon>
        <taxon>Gluconobacter</taxon>
    </lineage>
</organism>
<accession>G6XFE5</accession>
<proteinExistence type="predicted"/>
<name>G6XFE5_9PROT</name>
<sequence length="45" mass="5036">MDGDSHIIRAQSIRNSDIAKGENAFAFQDESLSHIGPLRAWKRPV</sequence>
<dbReference type="STRING" id="1088869.GMO_02100"/>
<gene>
    <name evidence="1" type="ORF">GMO_02100</name>
</gene>